<evidence type="ECO:0000313" key="9">
    <source>
        <dbReference type="EMBL" id="CKR98725.1"/>
    </source>
</evidence>
<feature type="region of interest" description="Disordered" evidence="8">
    <location>
        <begin position="25"/>
        <end position="90"/>
    </location>
</feature>
<dbReference type="AlphaFoldDB" id="A0A655A1N6"/>
<keyword evidence="6" id="KW-0564">Palmitate</keyword>
<evidence type="ECO:0000256" key="3">
    <source>
        <dbReference type="ARBA" id="ARBA00022475"/>
    </source>
</evidence>
<dbReference type="EMBL" id="CNFT01000597">
    <property type="protein sequence ID" value="CKR98725.1"/>
    <property type="molecule type" value="Genomic_DNA"/>
</dbReference>
<feature type="compositionally biased region" description="Polar residues" evidence="8">
    <location>
        <begin position="75"/>
        <end position="86"/>
    </location>
</feature>
<dbReference type="Pfam" id="PF07161">
    <property type="entry name" value="LppX_LprAFG"/>
    <property type="match status" value="1"/>
</dbReference>
<proteinExistence type="inferred from homology"/>
<evidence type="ECO:0000256" key="1">
    <source>
        <dbReference type="ARBA" id="ARBA00004196"/>
    </source>
</evidence>
<evidence type="ECO:0000256" key="7">
    <source>
        <dbReference type="ARBA" id="ARBA00023288"/>
    </source>
</evidence>
<keyword evidence="7 9" id="KW-0449">Lipoprotein</keyword>
<keyword evidence="5" id="KW-0472">Membrane</keyword>
<protein>
    <submittedName>
        <fullName evidence="9">Lipoprotein, 27 kDa</fullName>
    </submittedName>
</protein>
<name>A0A655A1N6_MYCTX</name>
<keyword evidence="3" id="KW-1003">Cell membrane</keyword>
<organism evidence="9 10">
    <name type="scientific">Mycobacterium tuberculosis</name>
    <dbReference type="NCBI Taxonomy" id="1773"/>
    <lineage>
        <taxon>Bacteria</taxon>
        <taxon>Bacillati</taxon>
        <taxon>Actinomycetota</taxon>
        <taxon>Actinomycetes</taxon>
        <taxon>Mycobacteriales</taxon>
        <taxon>Mycobacteriaceae</taxon>
        <taxon>Mycobacterium</taxon>
        <taxon>Mycobacterium tuberculosis complex</taxon>
    </lineage>
</organism>
<comment type="similarity">
    <text evidence="2">Belongs to the LppX/LprAFG lipoprotein family.</text>
</comment>
<dbReference type="SUPFAM" id="SSF89392">
    <property type="entry name" value="Prokaryotic lipoproteins and lipoprotein localization factors"/>
    <property type="match status" value="1"/>
</dbReference>
<evidence type="ECO:0000256" key="6">
    <source>
        <dbReference type="ARBA" id="ARBA00023139"/>
    </source>
</evidence>
<evidence type="ECO:0000313" key="10">
    <source>
        <dbReference type="Proteomes" id="UP000050164"/>
    </source>
</evidence>
<evidence type="ECO:0000256" key="8">
    <source>
        <dbReference type="SAM" id="MobiDB-lite"/>
    </source>
</evidence>
<feature type="compositionally biased region" description="Basic and acidic residues" evidence="8">
    <location>
        <begin position="30"/>
        <end position="40"/>
    </location>
</feature>
<dbReference type="InterPro" id="IPR029046">
    <property type="entry name" value="LolA/LolB/LppX"/>
</dbReference>
<dbReference type="Gene3D" id="2.50.20.20">
    <property type="match status" value="1"/>
</dbReference>
<evidence type="ECO:0000256" key="2">
    <source>
        <dbReference type="ARBA" id="ARBA00009194"/>
    </source>
</evidence>
<comment type="subcellular location">
    <subcellularLocation>
        <location evidence="1">Cell envelope</location>
    </subcellularLocation>
</comment>
<dbReference type="Proteomes" id="UP000050164">
    <property type="component" value="Unassembled WGS sequence"/>
</dbReference>
<keyword evidence="4" id="KW-0732">Signal</keyword>
<evidence type="ECO:0000256" key="5">
    <source>
        <dbReference type="ARBA" id="ARBA00023136"/>
    </source>
</evidence>
<gene>
    <name evidence="9" type="primary">lprG</name>
    <name evidence="9" type="ORF">ERS027659_02480</name>
</gene>
<reference evidence="9 10" key="1">
    <citation type="submission" date="2015-03" db="EMBL/GenBank/DDBJ databases">
        <authorList>
            <consortium name="Pathogen Informatics"/>
        </authorList>
    </citation>
    <scope>NUCLEOTIDE SEQUENCE [LARGE SCALE GENOMIC DNA]</scope>
    <source>
        <strain evidence="9 10">Bir 185</strain>
    </source>
</reference>
<evidence type="ECO:0000256" key="4">
    <source>
        <dbReference type="ARBA" id="ARBA00022729"/>
    </source>
</evidence>
<sequence>MAVGQYIDDRQTHAVDSDRVAVAGVGGNHRTADGQPRRIDQGLTPGHFSAFLNNSGEHRTRLGSNPADPHPTRRPANSQTPSTMQGMRTPRRHCRRIAVLAAVSIAATVVAGCSSGSKPSGGPLPDAKPLVEEATAQTKALKSAHMVLTVNGKIPGLSLKTLSGDLTTNPTAATGNVKLTLGGSDIDADFVVFDGILYATLTPNQWSDFGPAADIYDPAQVLNPDTGLANVLANFADAKAEGRDTINGQNTIRISGKVSAQAVNQIAPPFNATQPVPATVWIQETGDHQLAQAQLDRGSGNSVQMTLSKWGEKVQVTKPPVS</sequence>
<dbReference type="GO" id="GO:0030313">
    <property type="term" value="C:cell envelope"/>
    <property type="evidence" value="ECO:0007669"/>
    <property type="project" value="UniProtKB-SubCell"/>
</dbReference>
<dbReference type="InterPro" id="IPR009830">
    <property type="entry name" value="LppX/LprAFG"/>
</dbReference>
<accession>A0A655A1N6</accession>
<dbReference type="CDD" id="cd16334">
    <property type="entry name" value="LppX-like"/>
    <property type="match status" value="1"/>
</dbReference>